<dbReference type="GO" id="GO:0046872">
    <property type="term" value="F:metal ion binding"/>
    <property type="evidence" value="ECO:0007669"/>
    <property type="project" value="UniProtKB-UniRule"/>
</dbReference>
<feature type="domain" description="PPM-type phosphatase" evidence="3">
    <location>
        <begin position="87"/>
        <end position="390"/>
    </location>
</feature>
<comment type="catalytic activity">
    <reaction evidence="1">
        <text>O-phospho-L-seryl-[protein] + H2O = L-seryl-[protein] + phosphate</text>
        <dbReference type="Rhea" id="RHEA:20629"/>
        <dbReference type="Rhea" id="RHEA-COMP:9863"/>
        <dbReference type="Rhea" id="RHEA-COMP:11604"/>
        <dbReference type="ChEBI" id="CHEBI:15377"/>
        <dbReference type="ChEBI" id="CHEBI:29999"/>
        <dbReference type="ChEBI" id="CHEBI:43474"/>
        <dbReference type="ChEBI" id="CHEBI:83421"/>
        <dbReference type="EC" id="3.1.3.16"/>
    </reaction>
</comment>
<dbReference type="Pfam" id="PF07228">
    <property type="entry name" value="SpoIIE"/>
    <property type="match status" value="1"/>
</dbReference>
<protein>
    <recommendedName>
        <fullName evidence="1">Protein phosphatase</fullName>
        <ecNumber evidence="1">3.1.3.16</ecNumber>
    </recommendedName>
</protein>
<dbReference type="InterPro" id="IPR036457">
    <property type="entry name" value="PPM-type-like_dom_sf"/>
</dbReference>
<keyword evidence="1" id="KW-0460">Magnesium</keyword>
<keyword evidence="1 4" id="KW-0378">Hydrolase</keyword>
<comment type="similarity">
    <text evidence="1">Belongs to the PP2C family.</text>
</comment>
<dbReference type="PANTHER" id="PTHR12320">
    <property type="entry name" value="PROTEIN PHOSPHATASE 2C"/>
    <property type="match status" value="1"/>
</dbReference>
<proteinExistence type="inferred from homology"/>
<dbReference type="PANTHER" id="PTHR12320:SF1">
    <property type="entry name" value="PROTEIN PHOSPHATASE PTC7 HOMOLOG"/>
    <property type="match status" value="1"/>
</dbReference>
<keyword evidence="1" id="KW-0479">Metal-binding</keyword>
<reference evidence="4" key="1">
    <citation type="submission" date="2023-03" db="EMBL/GenBank/DDBJ databases">
        <title>Mating type loci evolution in Malassezia.</title>
        <authorList>
            <person name="Coelho M.A."/>
        </authorList>
    </citation>
    <scope>NUCLEOTIDE SEQUENCE</scope>
    <source>
        <strain evidence="4">CBS 14135</strain>
    </source>
</reference>
<dbReference type="AlphaFoldDB" id="A0AAF0DRB1"/>
<dbReference type="GO" id="GO:0004722">
    <property type="term" value="F:protein serine/threonine phosphatase activity"/>
    <property type="evidence" value="ECO:0007669"/>
    <property type="project" value="UniProtKB-EC"/>
</dbReference>
<accession>A0AAF0DRB1</accession>
<dbReference type="Gene3D" id="3.60.40.10">
    <property type="entry name" value="PPM-type phosphatase domain"/>
    <property type="match status" value="1"/>
</dbReference>
<evidence type="ECO:0000313" key="5">
    <source>
        <dbReference type="Proteomes" id="UP001216638"/>
    </source>
</evidence>
<comment type="cofactor">
    <cofactor evidence="1">
        <name>Mn(2+)</name>
        <dbReference type="ChEBI" id="CHEBI:29035"/>
    </cofactor>
</comment>
<dbReference type="EC" id="3.1.3.16" evidence="1"/>
<dbReference type="SUPFAM" id="SSF81606">
    <property type="entry name" value="PP2C-like"/>
    <property type="match status" value="1"/>
</dbReference>
<dbReference type="Proteomes" id="UP001216638">
    <property type="component" value="Chromosome 1"/>
</dbReference>
<dbReference type="EMBL" id="CP119951">
    <property type="protein sequence ID" value="WFC94191.1"/>
    <property type="molecule type" value="Genomic_DNA"/>
</dbReference>
<gene>
    <name evidence="4" type="primary">PTC7</name>
    <name evidence="4" type="ORF">MBRA1_000824</name>
</gene>
<evidence type="ECO:0000256" key="1">
    <source>
        <dbReference type="RuleBase" id="RU366020"/>
    </source>
</evidence>
<keyword evidence="1" id="KW-0904">Protein phosphatase</keyword>
<evidence type="ECO:0000256" key="2">
    <source>
        <dbReference type="SAM" id="MobiDB-lite"/>
    </source>
</evidence>
<dbReference type="PROSITE" id="PS51746">
    <property type="entry name" value="PPM_2"/>
    <property type="match status" value="1"/>
</dbReference>
<dbReference type="SMART" id="SM00332">
    <property type="entry name" value="PP2Cc"/>
    <property type="match status" value="1"/>
</dbReference>
<evidence type="ECO:0000259" key="3">
    <source>
        <dbReference type="PROSITE" id="PS51746"/>
    </source>
</evidence>
<dbReference type="InterPro" id="IPR001932">
    <property type="entry name" value="PPM-type_phosphatase-like_dom"/>
</dbReference>
<keyword evidence="5" id="KW-1185">Reference proteome</keyword>
<feature type="region of interest" description="Disordered" evidence="2">
    <location>
        <begin position="67"/>
        <end position="92"/>
    </location>
</feature>
<dbReference type="InterPro" id="IPR039123">
    <property type="entry name" value="PPTC7"/>
</dbReference>
<feature type="compositionally biased region" description="Basic and acidic residues" evidence="2">
    <location>
        <begin position="67"/>
        <end position="77"/>
    </location>
</feature>
<evidence type="ECO:0000313" key="4">
    <source>
        <dbReference type="EMBL" id="WFC94191.1"/>
    </source>
</evidence>
<comment type="cofactor">
    <cofactor evidence="1">
        <name>Mg(2+)</name>
        <dbReference type="ChEBI" id="CHEBI:18420"/>
    </cofactor>
</comment>
<sequence>MIGAPRPWLSTCATAGTLARMVAPSGTVRPVMPTRACVPLRSAHSSATTEPVKPKIVTAYSFAAKPRETETKNEKGETVPPRELSGKIDPDSDVGKWRATMLEGGDAGEDALMLAKTADFTNVLLGVADGVGGWTENGIDPAHFSNALLYYATQYAKLLGRLPSPSEALEHAFEKVNEDPSIEAGSSTACLVQMDMVHGKLRSANLGDSGYVHLRPDPNSPEGRLEVVGQSPPQTYAFNTPYQLAKVPAALRQQGSLSNKPSDAQVTEEELQRGDMVLLMTDGFLDNVHCVLPPKEALTPDAPKRPELLQLLDMLQDKHREHWATRKQPSSVVEEKQDFTNVVASTLMQYARLCQSTEEKVSPFQLDAARFGIHYPGGKVDDIALICATVV</sequence>
<keyword evidence="1" id="KW-0464">Manganese</keyword>
<comment type="catalytic activity">
    <reaction evidence="1">
        <text>O-phospho-L-threonyl-[protein] + H2O = L-threonyl-[protein] + phosphate</text>
        <dbReference type="Rhea" id="RHEA:47004"/>
        <dbReference type="Rhea" id="RHEA-COMP:11060"/>
        <dbReference type="Rhea" id="RHEA-COMP:11605"/>
        <dbReference type="ChEBI" id="CHEBI:15377"/>
        <dbReference type="ChEBI" id="CHEBI:30013"/>
        <dbReference type="ChEBI" id="CHEBI:43474"/>
        <dbReference type="ChEBI" id="CHEBI:61977"/>
        <dbReference type="EC" id="3.1.3.16"/>
    </reaction>
</comment>
<organism evidence="4 5">
    <name type="scientific">Malassezia brasiliensis</name>
    <dbReference type="NCBI Taxonomy" id="1821822"/>
    <lineage>
        <taxon>Eukaryota</taxon>
        <taxon>Fungi</taxon>
        <taxon>Dikarya</taxon>
        <taxon>Basidiomycota</taxon>
        <taxon>Ustilaginomycotina</taxon>
        <taxon>Malasseziomycetes</taxon>
        <taxon>Malasseziales</taxon>
        <taxon>Malasseziaceae</taxon>
        <taxon>Malassezia</taxon>
    </lineage>
</organism>
<name>A0AAF0DRB1_9BASI</name>